<dbReference type="AlphaFoldDB" id="A0A101HIB6"/>
<evidence type="ECO:0000256" key="1">
    <source>
        <dbReference type="ARBA" id="ARBA00022723"/>
    </source>
</evidence>
<dbReference type="EMBL" id="LGGN01000138">
    <property type="protein sequence ID" value="KUK77389.1"/>
    <property type="molecule type" value="Genomic_DNA"/>
</dbReference>
<dbReference type="Gene3D" id="1.10.1240.10">
    <property type="entry name" value="Methionine synthase domain"/>
    <property type="match status" value="1"/>
</dbReference>
<keyword evidence="2" id="KW-0170">Cobalt</keyword>
<dbReference type="InterPro" id="IPR006158">
    <property type="entry name" value="Cobalamin-bd"/>
</dbReference>
<reference evidence="5" key="1">
    <citation type="journal article" date="2015" name="MBio">
        <title>Genome-Resolved Metagenomic Analysis Reveals Roles for Candidate Phyla and Other Microbial Community Members in Biogeochemical Transformations in Oil Reservoirs.</title>
        <authorList>
            <person name="Hu P."/>
            <person name="Tom L."/>
            <person name="Singh A."/>
            <person name="Thomas B.C."/>
            <person name="Baker B.J."/>
            <person name="Piceno Y.M."/>
            <person name="Andersen G.L."/>
            <person name="Banfield J.F."/>
        </authorList>
    </citation>
    <scope>NUCLEOTIDE SEQUENCE [LARGE SCALE GENOMIC DNA]</scope>
</reference>
<dbReference type="Pfam" id="PF02607">
    <property type="entry name" value="B12-binding_2"/>
    <property type="match status" value="1"/>
</dbReference>
<dbReference type="GO" id="GO:0050667">
    <property type="term" value="P:homocysteine metabolic process"/>
    <property type="evidence" value="ECO:0007669"/>
    <property type="project" value="TreeGrafter"/>
</dbReference>
<keyword evidence="1" id="KW-0479">Metal-binding</keyword>
<dbReference type="Pfam" id="PF02310">
    <property type="entry name" value="B12-binding"/>
    <property type="match status" value="1"/>
</dbReference>
<feature type="domain" description="B12-binding" evidence="3">
    <location>
        <begin position="92"/>
        <end position="220"/>
    </location>
</feature>
<dbReference type="GO" id="GO:0008705">
    <property type="term" value="F:methionine synthase activity"/>
    <property type="evidence" value="ECO:0007669"/>
    <property type="project" value="TreeGrafter"/>
</dbReference>
<dbReference type="InterPro" id="IPR036594">
    <property type="entry name" value="Meth_synthase_dom"/>
</dbReference>
<gene>
    <name evidence="4" type="ORF">XD92_0818</name>
</gene>
<evidence type="ECO:0000259" key="3">
    <source>
        <dbReference type="PROSITE" id="PS51332"/>
    </source>
</evidence>
<dbReference type="PROSITE" id="PS51332">
    <property type="entry name" value="B12_BINDING"/>
    <property type="match status" value="1"/>
</dbReference>
<dbReference type="CDD" id="cd02065">
    <property type="entry name" value="B12-binding_like"/>
    <property type="match status" value="1"/>
</dbReference>
<evidence type="ECO:0000256" key="2">
    <source>
        <dbReference type="ARBA" id="ARBA00023285"/>
    </source>
</evidence>
<dbReference type="Proteomes" id="UP000053860">
    <property type="component" value="Unassembled WGS sequence"/>
</dbReference>
<dbReference type="InterPro" id="IPR036724">
    <property type="entry name" value="Cobalamin-bd_sf"/>
</dbReference>
<dbReference type="InterPro" id="IPR050554">
    <property type="entry name" value="Met_Synthase/Corrinoid"/>
</dbReference>
<dbReference type="GO" id="GO:0031419">
    <property type="term" value="F:cobalamin binding"/>
    <property type="evidence" value="ECO:0007669"/>
    <property type="project" value="InterPro"/>
</dbReference>
<accession>A0A101HIB6</accession>
<dbReference type="InterPro" id="IPR003759">
    <property type="entry name" value="Cbl-bd_cap"/>
</dbReference>
<evidence type="ECO:0000313" key="4">
    <source>
        <dbReference type="EMBL" id="KUK77389.1"/>
    </source>
</evidence>
<dbReference type="GO" id="GO:0046653">
    <property type="term" value="P:tetrahydrofolate metabolic process"/>
    <property type="evidence" value="ECO:0007669"/>
    <property type="project" value="TreeGrafter"/>
</dbReference>
<sequence>MINITEIGNSNFLRALLKGNRWECSRILHAQLENEMPVPDLYEMVIRKSLYEVGDLWEMNRISVATEHLASAIVEALLNELYMTTVQNKKSEDKVIVACVENEFHQIGIKMVSDIFEMNGWNSFFLGANTPTKELISFVELVKPSMLAISMSISSNIPVLEKMIRKIDAEAPNLPILVGGQAFQRGGLEVIARYPNVTYLTDLQSVDAFAKNFQSNGKAKTN</sequence>
<comment type="caution">
    <text evidence="4">The sequence shown here is derived from an EMBL/GenBank/DDBJ whole genome shotgun (WGS) entry which is preliminary data.</text>
</comment>
<dbReference type="Gene3D" id="3.40.50.280">
    <property type="entry name" value="Cobalamin-binding domain"/>
    <property type="match status" value="1"/>
</dbReference>
<dbReference type="GO" id="GO:0005829">
    <property type="term" value="C:cytosol"/>
    <property type="evidence" value="ECO:0007669"/>
    <property type="project" value="TreeGrafter"/>
</dbReference>
<name>A0A101HIB6_9BACT</name>
<dbReference type="GO" id="GO:0046872">
    <property type="term" value="F:metal ion binding"/>
    <property type="evidence" value="ECO:0007669"/>
    <property type="project" value="UniProtKB-KW"/>
</dbReference>
<dbReference type="PANTHER" id="PTHR45833">
    <property type="entry name" value="METHIONINE SYNTHASE"/>
    <property type="match status" value="1"/>
</dbReference>
<dbReference type="SUPFAM" id="SSF52242">
    <property type="entry name" value="Cobalamin (vitamin B12)-binding domain"/>
    <property type="match status" value="1"/>
</dbReference>
<protein>
    <submittedName>
        <fullName evidence="4">Cobalamin B12-binding domain protein</fullName>
    </submittedName>
</protein>
<evidence type="ECO:0000313" key="5">
    <source>
        <dbReference type="Proteomes" id="UP000053860"/>
    </source>
</evidence>
<proteinExistence type="predicted"/>
<dbReference type="PANTHER" id="PTHR45833:SF1">
    <property type="entry name" value="METHIONINE SYNTHASE"/>
    <property type="match status" value="1"/>
</dbReference>
<organism evidence="4 5">
    <name type="scientific">Proteiniphilum acetatigenes</name>
    <dbReference type="NCBI Taxonomy" id="294710"/>
    <lineage>
        <taxon>Bacteria</taxon>
        <taxon>Pseudomonadati</taxon>
        <taxon>Bacteroidota</taxon>
        <taxon>Bacteroidia</taxon>
        <taxon>Bacteroidales</taxon>
        <taxon>Dysgonomonadaceae</taxon>
        <taxon>Proteiniphilum</taxon>
    </lineage>
</organism>